<accession>A0A0L0BTI8</accession>
<reference evidence="1 2" key="1">
    <citation type="journal article" date="2015" name="Nat. Commun.">
        <title>Lucilia cuprina genome unlocks parasitic fly biology to underpin future interventions.</title>
        <authorList>
            <person name="Anstead C.A."/>
            <person name="Korhonen P.K."/>
            <person name="Young N.D."/>
            <person name="Hall R.S."/>
            <person name="Jex A.R."/>
            <person name="Murali S.C."/>
            <person name="Hughes D.S."/>
            <person name="Lee S.F."/>
            <person name="Perry T."/>
            <person name="Stroehlein A.J."/>
            <person name="Ansell B.R."/>
            <person name="Breugelmans B."/>
            <person name="Hofmann A."/>
            <person name="Qu J."/>
            <person name="Dugan S."/>
            <person name="Lee S.L."/>
            <person name="Chao H."/>
            <person name="Dinh H."/>
            <person name="Han Y."/>
            <person name="Doddapaneni H.V."/>
            <person name="Worley K.C."/>
            <person name="Muzny D.M."/>
            <person name="Ioannidis P."/>
            <person name="Waterhouse R.M."/>
            <person name="Zdobnov E.M."/>
            <person name="James P.J."/>
            <person name="Bagnall N.H."/>
            <person name="Kotze A.C."/>
            <person name="Gibbs R.A."/>
            <person name="Richards S."/>
            <person name="Batterham P."/>
            <person name="Gasser R.B."/>
        </authorList>
    </citation>
    <scope>NUCLEOTIDE SEQUENCE [LARGE SCALE GENOMIC DNA]</scope>
    <source>
        <strain evidence="1 2">LS</strain>
        <tissue evidence="1">Full body</tissue>
    </source>
</reference>
<protein>
    <submittedName>
        <fullName evidence="1">Uncharacterized protein</fullName>
    </submittedName>
</protein>
<evidence type="ECO:0000313" key="1">
    <source>
        <dbReference type="EMBL" id="KNC23313.1"/>
    </source>
</evidence>
<evidence type="ECO:0000313" key="2">
    <source>
        <dbReference type="Proteomes" id="UP000037069"/>
    </source>
</evidence>
<gene>
    <name evidence="1" type="ORF">FF38_08356</name>
</gene>
<proteinExistence type="predicted"/>
<organism evidence="1 2">
    <name type="scientific">Lucilia cuprina</name>
    <name type="common">Green bottle fly</name>
    <name type="synonym">Australian sheep blowfly</name>
    <dbReference type="NCBI Taxonomy" id="7375"/>
    <lineage>
        <taxon>Eukaryota</taxon>
        <taxon>Metazoa</taxon>
        <taxon>Ecdysozoa</taxon>
        <taxon>Arthropoda</taxon>
        <taxon>Hexapoda</taxon>
        <taxon>Insecta</taxon>
        <taxon>Pterygota</taxon>
        <taxon>Neoptera</taxon>
        <taxon>Endopterygota</taxon>
        <taxon>Diptera</taxon>
        <taxon>Brachycera</taxon>
        <taxon>Muscomorpha</taxon>
        <taxon>Oestroidea</taxon>
        <taxon>Calliphoridae</taxon>
        <taxon>Luciliinae</taxon>
        <taxon>Lucilia</taxon>
    </lineage>
</organism>
<dbReference type="EMBL" id="JRES01001369">
    <property type="protein sequence ID" value="KNC23313.1"/>
    <property type="molecule type" value="Genomic_DNA"/>
</dbReference>
<dbReference type="AlphaFoldDB" id="A0A0L0BTI8"/>
<sequence length="143" mass="16875">MHSKHNFCRKDVQFINKNIVDLIYEPLLDMLRSSIENVEEELKSKILFLIEEFSKLFESLTTEYKLYENLKKQNLVEDLKEVAVEHTGSVAHSGEKNDTFLEMSSYMSKLEESNIYTNITQGEVWKKVFTLSWTHFNTVLFIL</sequence>
<name>A0A0L0BTI8_LUCCU</name>
<keyword evidence="2" id="KW-1185">Reference proteome</keyword>
<dbReference type="Proteomes" id="UP000037069">
    <property type="component" value="Unassembled WGS sequence"/>
</dbReference>
<comment type="caution">
    <text evidence="1">The sequence shown here is derived from an EMBL/GenBank/DDBJ whole genome shotgun (WGS) entry which is preliminary data.</text>
</comment>